<dbReference type="PRINTS" id="PR00469">
    <property type="entry name" value="PNDRDTASEII"/>
</dbReference>
<dbReference type="GO" id="GO:0050660">
    <property type="term" value="F:flavin adenine dinucleotide binding"/>
    <property type="evidence" value="ECO:0007669"/>
    <property type="project" value="TreeGrafter"/>
</dbReference>
<evidence type="ECO:0000313" key="3">
    <source>
        <dbReference type="Proteomes" id="UP000429644"/>
    </source>
</evidence>
<dbReference type="AlphaFoldDB" id="A0A7J9UVU5"/>
<reference evidence="2 3" key="1">
    <citation type="submission" date="2019-10" db="EMBL/GenBank/DDBJ databases">
        <title>Georgenia wutianyii sp. nov. and Georgenia yuyongxinii sp. nov. isolated from plateau pika (Ochotona curzoniae) in the Qinghai-Tibet plateau of China.</title>
        <authorList>
            <person name="Tian Z."/>
        </authorList>
    </citation>
    <scope>NUCLEOTIDE SEQUENCE [LARGE SCALE GENOMIC DNA]</scope>
    <source>
        <strain evidence="2 3">JCM 15130</strain>
    </source>
</reference>
<dbReference type="PANTHER" id="PTHR43539:SF78">
    <property type="entry name" value="FLAVIN-CONTAINING MONOOXYGENASE"/>
    <property type="match status" value="1"/>
</dbReference>
<sequence length="369" mass="39582">MSEQVETVIIGAGQAGLVTAYHLRRRGVPVLVLEGRARVGDVWRERYDSLLLFSPAQSDGLPGMAFPAPRDTYPTGAAMGDFLEAYVAAADLPVRTGVHVERVAGRPGGGFTVTTDDGGAVEADQVVVATGAHKRPHVPNFAADLDPRIVQIHSSGYRNPGQLQDGPCLVVGASHSGADLALELAAGHRTVLSGRTHGEVPYTLGRPSARLANVVIPIVFRHVLTLRTPIGRKMAPEVRRGGAAPLIRVKRRHLAEAGVEMTSARTVGTRGGLPLLDDGRVLDVRNVLWCTGYREDFRWVEPAPLDETGYPRHHRGVVDGVPGLYFAGLPFQYAYASMLILGAGRDGEYVARHIAAHRPVRAATAPARR</sequence>
<dbReference type="Proteomes" id="UP000429644">
    <property type="component" value="Unassembled WGS sequence"/>
</dbReference>
<dbReference type="RefSeq" id="WP_152231278.1">
    <property type="nucleotide sequence ID" value="NZ_BAAAOT010000006.1"/>
</dbReference>
<dbReference type="InterPro" id="IPR036188">
    <property type="entry name" value="FAD/NAD-bd_sf"/>
</dbReference>
<dbReference type="EMBL" id="WHPD01001746">
    <property type="protein sequence ID" value="MPV88622.1"/>
    <property type="molecule type" value="Genomic_DNA"/>
</dbReference>
<dbReference type="SUPFAM" id="SSF51905">
    <property type="entry name" value="FAD/NAD(P)-binding domain"/>
    <property type="match status" value="2"/>
</dbReference>
<name>A0A7J9UVU5_9MICO</name>
<organism evidence="2 3">
    <name type="scientific">Georgenia ruanii</name>
    <dbReference type="NCBI Taxonomy" id="348442"/>
    <lineage>
        <taxon>Bacteria</taxon>
        <taxon>Bacillati</taxon>
        <taxon>Actinomycetota</taxon>
        <taxon>Actinomycetes</taxon>
        <taxon>Micrococcales</taxon>
        <taxon>Bogoriellaceae</taxon>
        <taxon>Georgenia</taxon>
    </lineage>
</organism>
<dbReference type="OrthoDB" id="9808049at2"/>
<keyword evidence="1" id="KW-0560">Oxidoreductase</keyword>
<evidence type="ECO:0000256" key="1">
    <source>
        <dbReference type="ARBA" id="ARBA00023002"/>
    </source>
</evidence>
<comment type="caution">
    <text evidence="2">The sequence shown here is derived from an EMBL/GenBank/DDBJ whole genome shotgun (WGS) entry which is preliminary data.</text>
</comment>
<keyword evidence="3" id="KW-1185">Reference proteome</keyword>
<protein>
    <submittedName>
        <fullName evidence="2">FAD-dependent oxidoreductase</fullName>
    </submittedName>
</protein>
<dbReference type="GO" id="GO:0004497">
    <property type="term" value="F:monooxygenase activity"/>
    <property type="evidence" value="ECO:0007669"/>
    <property type="project" value="TreeGrafter"/>
</dbReference>
<dbReference type="Pfam" id="PF13738">
    <property type="entry name" value="Pyr_redox_3"/>
    <property type="match status" value="1"/>
</dbReference>
<proteinExistence type="predicted"/>
<dbReference type="PANTHER" id="PTHR43539">
    <property type="entry name" value="FLAVIN-BINDING MONOOXYGENASE-LIKE PROTEIN (AFU_ORTHOLOGUE AFUA_4G09220)"/>
    <property type="match status" value="1"/>
</dbReference>
<evidence type="ECO:0000313" key="2">
    <source>
        <dbReference type="EMBL" id="MPV88622.1"/>
    </source>
</evidence>
<dbReference type="PRINTS" id="PR00368">
    <property type="entry name" value="FADPNR"/>
</dbReference>
<accession>A0A7J9UVU5</accession>
<dbReference type="InterPro" id="IPR050982">
    <property type="entry name" value="Auxin_biosynth/cation_transpt"/>
</dbReference>
<dbReference type="Gene3D" id="3.50.50.60">
    <property type="entry name" value="FAD/NAD(P)-binding domain"/>
    <property type="match status" value="1"/>
</dbReference>
<gene>
    <name evidence="2" type="ORF">GB882_08080</name>
</gene>